<feature type="transmembrane region" description="Helical" evidence="1">
    <location>
        <begin position="71"/>
        <end position="94"/>
    </location>
</feature>
<evidence type="ECO:0000313" key="2">
    <source>
        <dbReference type="EMBL" id="MFC7440190.1"/>
    </source>
</evidence>
<gene>
    <name evidence="2" type="ORF">ACFQNG_03295</name>
</gene>
<keyword evidence="1" id="KW-0812">Transmembrane</keyword>
<keyword evidence="1" id="KW-1133">Transmembrane helix</keyword>
<proteinExistence type="predicted"/>
<evidence type="ECO:0000313" key="3">
    <source>
        <dbReference type="Proteomes" id="UP001596500"/>
    </source>
</evidence>
<keyword evidence="1" id="KW-0472">Membrane</keyword>
<organism evidence="2 3">
    <name type="scientific">Laceyella putida</name>
    <dbReference type="NCBI Taxonomy" id="110101"/>
    <lineage>
        <taxon>Bacteria</taxon>
        <taxon>Bacillati</taxon>
        <taxon>Bacillota</taxon>
        <taxon>Bacilli</taxon>
        <taxon>Bacillales</taxon>
        <taxon>Thermoactinomycetaceae</taxon>
        <taxon>Laceyella</taxon>
    </lineage>
</organism>
<dbReference type="RefSeq" id="WP_379863407.1">
    <property type="nucleotide sequence ID" value="NZ_JBHTBW010000006.1"/>
</dbReference>
<protein>
    <submittedName>
        <fullName evidence="2">Uncharacterized protein</fullName>
    </submittedName>
</protein>
<comment type="caution">
    <text evidence="2">The sequence shown here is derived from an EMBL/GenBank/DDBJ whole genome shotgun (WGS) entry which is preliminary data.</text>
</comment>
<sequence length="128" mass="14233">MTKAIYQLLFSTLVIFLLGLWTQGIEVAGLGTALAVAAIRLVGYILGGFTVLIFLPFFIEDRSIRVKWATFFWVFNLSVFFINLFMLGGISAFIEGFDMDPFPSLLLGSLVLTTADLFTHSLGVEIHF</sequence>
<dbReference type="Proteomes" id="UP001596500">
    <property type="component" value="Unassembled WGS sequence"/>
</dbReference>
<reference evidence="3" key="1">
    <citation type="journal article" date="2019" name="Int. J. Syst. Evol. Microbiol.">
        <title>The Global Catalogue of Microorganisms (GCM) 10K type strain sequencing project: providing services to taxonomists for standard genome sequencing and annotation.</title>
        <authorList>
            <consortium name="The Broad Institute Genomics Platform"/>
            <consortium name="The Broad Institute Genome Sequencing Center for Infectious Disease"/>
            <person name="Wu L."/>
            <person name="Ma J."/>
        </authorList>
    </citation>
    <scope>NUCLEOTIDE SEQUENCE [LARGE SCALE GENOMIC DNA]</scope>
    <source>
        <strain evidence="3">CGMCC 1.12942</strain>
    </source>
</reference>
<dbReference type="EMBL" id="JBHTBW010000006">
    <property type="protein sequence ID" value="MFC7440190.1"/>
    <property type="molecule type" value="Genomic_DNA"/>
</dbReference>
<name>A0ABW2RGW5_9BACL</name>
<accession>A0ABW2RGW5</accession>
<keyword evidence="3" id="KW-1185">Reference proteome</keyword>
<feature type="transmembrane region" description="Helical" evidence="1">
    <location>
        <begin position="34"/>
        <end position="59"/>
    </location>
</feature>
<evidence type="ECO:0000256" key="1">
    <source>
        <dbReference type="SAM" id="Phobius"/>
    </source>
</evidence>